<gene>
    <name evidence="1" type="ORF">FMM06_06265</name>
</gene>
<dbReference type="RefSeq" id="WP_144236429.1">
    <property type="nucleotide sequence ID" value="NZ_VJWA01000001.1"/>
</dbReference>
<evidence type="ECO:0000313" key="2">
    <source>
        <dbReference type="Proteomes" id="UP000317894"/>
    </source>
</evidence>
<evidence type="ECO:0000313" key="1">
    <source>
        <dbReference type="EMBL" id="TRW17737.1"/>
    </source>
</evidence>
<name>A0A552UHS1_9SPHN</name>
<protein>
    <submittedName>
        <fullName evidence="1">Uncharacterized protein</fullName>
    </submittedName>
</protein>
<reference evidence="1 2" key="1">
    <citation type="submission" date="2019-07" db="EMBL/GenBank/DDBJ databases">
        <title>Novel species isolated from glacier.</title>
        <authorList>
            <person name="Liu Q."/>
            <person name="Xin Y.-H."/>
        </authorList>
    </citation>
    <scope>NUCLEOTIDE SEQUENCE [LARGE SCALE GENOMIC DNA]</scope>
    <source>
        <strain evidence="1 2">LB1R16</strain>
    </source>
</reference>
<accession>A0A552UHS1</accession>
<comment type="caution">
    <text evidence="1">The sequence shown here is derived from an EMBL/GenBank/DDBJ whole genome shotgun (WGS) entry which is preliminary data.</text>
</comment>
<dbReference type="AlphaFoldDB" id="A0A552UHS1"/>
<dbReference type="Proteomes" id="UP000317894">
    <property type="component" value="Unassembled WGS sequence"/>
</dbReference>
<dbReference type="EMBL" id="VJWA01000001">
    <property type="protein sequence ID" value="TRW17737.1"/>
    <property type="molecule type" value="Genomic_DNA"/>
</dbReference>
<sequence>MTTANWKTQVEGQIGRALKSVELQDADCDFASMHPAFQTSELHVEEFVQAVVATCRTNDRLQNWIDRTSFELERRFQLRVIRAAEEVQKQIDEAVLTTFGRLHAASPNMQQKQVNEAVSTAFDSLHSATANRRVEVAARTAFTVTVTAALTFLMVVVAQKSEWIPVPGVSSSDRQAMAVGRDRARLGQLEIAQWATAKIPDIAMTKDLEPVVAALSKCRALADDRRAMRRCSQRYAR</sequence>
<keyword evidence="2" id="KW-1185">Reference proteome</keyword>
<organism evidence="1 2">
    <name type="scientific">Glacieibacterium frigidum</name>
    <dbReference type="NCBI Taxonomy" id="2593303"/>
    <lineage>
        <taxon>Bacteria</taxon>
        <taxon>Pseudomonadati</taxon>
        <taxon>Pseudomonadota</taxon>
        <taxon>Alphaproteobacteria</taxon>
        <taxon>Sphingomonadales</taxon>
        <taxon>Sphingosinicellaceae</taxon>
        <taxon>Glacieibacterium</taxon>
    </lineage>
</organism>
<proteinExistence type="predicted"/>